<evidence type="ECO:0000313" key="8">
    <source>
        <dbReference type="EMBL" id="CUG88243.1"/>
    </source>
</evidence>
<dbReference type="Proteomes" id="UP000051952">
    <property type="component" value="Unassembled WGS sequence"/>
</dbReference>
<evidence type="ECO:0000256" key="1">
    <source>
        <dbReference type="ARBA" id="ARBA00022618"/>
    </source>
</evidence>
<name>A0A0S4JDL7_BODSA</name>
<dbReference type="GO" id="GO:0044772">
    <property type="term" value="P:mitotic cell cycle phase transition"/>
    <property type="evidence" value="ECO:0007669"/>
    <property type="project" value="InterPro"/>
</dbReference>
<dbReference type="GO" id="GO:0016538">
    <property type="term" value="F:cyclin-dependent protein serine/threonine kinase regulator activity"/>
    <property type="evidence" value="ECO:0007669"/>
    <property type="project" value="InterPro"/>
</dbReference>
<evidence type="ECO:0000313" key="9">
    <source>
        <dbReference type="Proteomes" id="UP000051952"/>
    </source>
</evidence>
<sequence>MLPSARLGATLREVPSNTTGMPLSGRCPPSMLPPSDGRLSSRLSGPMMQTRLSGGSPHADRKNRKEPTYCSEMIADITEMFLSREKQLVRGATYLAQQTEINEKMRMILVDWLVDVHIKFRHLPETFFLAIDIIDRYLAVSKSTRSTLQLVGITAMLLAGKYEEIYARDIKDCIHISANTYTRDDILKMERGICAALQFRLTVPTPFPFLARLLTVVDADETTRHAAFFFLEHAALDYKSLNFLPSQLANASLYLAHVTLGKSDPWSATAQHYSKSRLNDFRACAQQLLDFTNYIPTTKYQAIRRKYTTAKFAEVARLPLPTQLPEM</sequence>
<dbReference type="InterPro" id="IPR046965">
    <property type="entry name" value="Cyclin_A/B-like"/>
</dbReference>
<dbReference type="InterPro" id="IPR004367">
    <property type="entry name" value="Cyclin_C-dom"/>
</dbReference>
<dbReference type="OrthoDB" id="5590282at2759"/>
<keyword evidence="3" id="KW-0131">Cell cycle</keyword>
<feature type="domain" description="Cyclin C-terminal" evidence="7">
    <location>
        <begin position="204"/>
        <end position="321"/>
    </location>
</feature>
<evidence type="ECO:0000256" key="5">
    <source>
        <dbReference type="SAM" id="MobiDB-lite"/>
    </source>
</evidence>
<gene>
    <name evidence="8" type="ORF">BSAL_14360</name>
</gene>
<dbReference type="FunFam" id="1.10.472.10:FF:000001">
    <property type="entry name" value="G2/mitotic-specific cyclin"/>
    <property type="match status" value="1"/>
</dbReference>
<proteinExistence type="inferred from homology"/>
<dbReference type="OMA" id="YYEMCHY"/>
<feature type="region of interest" description="Disordered" evidence="5">
    <location>
        <begin position="1"/>
        <end position="65"/>
    </location>
</feature>
<dbReference type="Gene3D" id="1.10.472.10">
    <property type="entry name" value="Cyclin-like"/>
    <property type="match status" value="2"/>
</dbReference>
<evidence type="ECO:0000259" key="6">
    <source>
        <dbReference type="SMART" id="SM00385"/>
    </source>
</evidence>
<dbReference type="CDD" id="cd20507">
    <property type="entry name" value="CYCLIN_CCNB1-like_rpt1"/>
    <property type="match status" value="1"/>
</dbReference>
<dbReference type="SMART" id="SM00385">
    <property type="entry name" value="CYCLIN"/>
    <property type="match status" value="2"/>
</dbReference>
<dbReference type="EMBL" id="CYKH01001627">
    <property type="protein sequence ID" value="CUG88243.1"/>
    <property type="molecule type" value="Genomic_DNA"/>
</dbReference>
<dbReference type="GO" id="GO:0051301">
    <property type="term" value="P:cell division"/>
    <property type="evidence" value="ECO:0007669"/>
    <property type="project" value="UniProtKB-KW"/>
</dbReference>
<feature type="domain" description="Cyclin-like" evidence="6">
    <location>
        <begin position="208"/>
        <end position="290"/>
    </location>
</feature>
<keyword evidence="1" id="KW-0132">Cell division</keyword>
<feature type="domain" description="Cyclin-like" evidence="6">
    <location>
        <begin position="111"/>
        <end position="195"/>
    </location>
</feature>
<dbReference type="InterPro" id="IPR013763">
    <property type="entry name" value="Cyclin-like_dom"/>
</dbReference>
<protein>
    <submittedName>
        <fullName evidence="8">CYC2-like cyclin, putative</fullName>
    </submittedName>
</protein>
<keyword evidence="2 4" id="KW-0195">Cyclin</keyword>
<dbReference type="PANTHER" id="PTHR10177">
    <property type="entry name" value="CYCLINS"/>
    <property type="match status" value="1"/>
</dbReference>
<organism evidence="8 9">
    <name type="scientific">Bodo saltans</name>
    <name type="common">Flagellated protozoan</name>
    <dbReference type="NCBI Taxonomy" id="75058"/>
    <lineage>
        <taxon>Eukaryota</taxon>
        <taxon>Discoba</taxon>
        <taxon>Euglenozoa</taxon>
        <taxon>Kinetoplastea</taxon>
        <taxon>Metakinetoplastina</taxon>
        <taxon>Eubodonida</taxon>
        <taxon>Bodonidae</taxon>
        <taxon>Bodo</taxon>
    </lineage>
</organism>
<dbReference type="AlphaFoldDB" id="A0A0S4JDL7"/>
<comment type="similarity">
    <text evidence="4">Belongs to the cyclin family.</text>
</comment>
<dbReference type="Pfam" id="PF00134">
    <property type="entry name" value="Cyclin_N"/>
    <property type="match status" value="1"/>
</dbReference>
<evidence type="ECO:0000259" key="7">
    <source>
        <dbReference type="SMART" id="SM01332"/>
    </source>
</evidence>
<reference evidence="9" key="1">
    <citation type="submission" date="2015-09" db="EMBL/GenBank/DDBJ databases">
        <authorList>
            <consortium name="Pathogen Informatics"/>
        </authorList>
    </citation>
    <scope>NUCLEOTIDE SEQUENCE [LARGE SCALE GENOMIC DNA]</scope>
    <source>
        <strain evidence="9">Lake Konstanz</strain>
    </source>
</reference>
<dbReference type="InterPro" id="IPR006671">
    <property type="entry name" value="Cyclin_N"/>
</dbReference>
<evidence type="ECO:0000256" key="2">
    <source>
        <dbReference type="ARBA" id="ARBA00023127"/>
    </source>
</evidence>
<dbReference type="InterPro" id="IPR039361">
    <property type="entry name" value="Cyclin"/>
</dbReference>
<evidence type="ECO:0000256" key="4">
    <source>
        <dbReference type="RuleBase" id="RU000383"/>
    </source>
</evidence>
<dbReference type="PIRSF" id="PIRSF001771">
    <property type="entry name" value="Cyclin_A_B_D_E"/>
    <property type="match status" value="1"/>
</dbReference>
<dbReference type="InterPro" id="IPR036915">
    <property type="entry name" value="Cyclin-like_sf"/>
</dbReference>
<keyword evidence="9" id="KW-1185">Reference proteome</keyword>
<dbReference type="Pfam" id="PF02984">
    <property type="entry name" value="Cyclin_C"/>
    <property type="match status" value="1"/>
</dbReference>
<dbReference type="VEuPathDB" id="TriTrypDB:BSAL_14360"/>
<evidence type="ECO:0000256" key="3">
    <source>
        <dbReference type="ARBA" id="ARBA00023306"/>
    </source>
</evidence>
<accession>A0A0S4JDL7</accession>
<dbReference type="SUPFAM" id="SSF47954">
    <property type="entry name" value="Cyclin-like"/>
    <property type="match status" value="2"/>
</dbReference>
<dbReference type="SMART" id="SM01332">
    <property type="entry name" value="Cyclin_C"/>
    <property type="match status" value="1"/>
</dbReference>